<proteinExistence type="predicted"/>
<gene>
    <name evidence="1" type="ORF">IWW38_000306</name>
</gene>
<organism evidence="1 2">
    <name type="scientific">Coemansia aciculifera</name>
    <dbReference type="NCBI Taxonomy" id="417176"/>
    <lineage>
        <taxon>Eukaryota</taxon>
        <taxon>Fungi</taxon>
        <taxon>Fungi incertae sedis</taxon>
        <taxon>Zoopagomycota</taxon>
        <taxon>Kickxellomycotina</taxon>
        <taxon>Kickxellomycetes</taxon>
        <taxon>Kickxellales</taxon>
        <taxon>Kickxellaceae</taxon>
        <taxon>Coemansia</taxon>
    </lineage>
</organism>
<accession>A0ACC1MAQ6</accession>
<protein>
    <submittedName>
        <fullName evidence="1">Uncharacterized protein</fullName>
    </submittedName>
</protein>
<sequence>MSTESVVVSRGPSATVVASMVIGFVTSSIMVSTVMQVGPAYLEPVYGNVLSHQWFGSGVIASLAVGAALGSKYWRRLAAPSEAEADARTARAIGAALDVACLMTALAPWRTALLFRESRRMGPEWGPVVTHVSLAAPVAAAAGFIAAVSMARLVHARKAVWTCAYVGAAAAAVRIGGAGTGSAHSGCQTLLLMAGYAGLSSIMVKLLSNRSRLLLLLVAPAVAFGVLTLWSDPRCASGLTAQSNASAAYHMLSRAESVTGWVVVSDESERQLRLLRSGHSIIGGHWNATQESIFGIFYYADAVRLVSPRRSRGKGERALVIGLGIGVAARSLHEQGVGVDVVELDPAVYRAAVDYFGLPQTLHGVFLQDGRRFIDDAASASYDYIVHDVFTGGSVPAVLFSQSAVAQLGRILAPRGVLAMNYVGMLDDTRTLHHVAHTLRSSFAHVRCFAESIDDPAGLTNMMFFASQEPIVFAPGALRNAADPDSIRGRVLATMEANEVSVDYDEQSVRLITDAWNPLPEWLAPAAKVHWHAMRSMFPDEYWLTY</sequence>
<dbReference type="Proteomes" id="UP001139981">
    <property type="component" value="Unassembled WGS sequence"/>
</dbReference>
<dbReference type="EMBL" id="JANBVB010000002">
    <property type="protein sequence ID" value="KAJ2900931.1"/>
    <property type="molecule type" value="Genomic_DNA"/>
</dbReference>
<reference evidence="1" key="1">
    <citation type="submission" date="2022-07" db="EMBL/GenBank/DDBJ databases">
        <title>Phylogenomic reconstructions and comparative analyses of Kickxellomycotina fungi.</title>
        <authorList>
            <person name="Reynolds N.K."/>
            <person name="Stajich J.E."/>
            <person name="Barry K."/>
            <person name="Grigoriev I.V."/>
            <person name="Crous P."/>
            <person name="Smith M.E."/>
        </authorList>
    </citation>
    <scope>NUCLEOTIDE SEQUENCE</scope>
    <source>
        <strain evidence="1">CBS 190363</strain>
    </source>
</reference>
<name>A0ACC1MAQ6_9FUNG</name>
<comment type="caution">
    <text evidence="1">The sequence shown here is derived from an EMBL/GenBank/DDBJ whole genome shotgun (WGS) entry which is preliminary data.</text>
</comment>
<evidence type="ECO:0000313" key="1">
    <source>
        <dbReference type="EMBL" id="KAJ2900931.1"/>
    </source>
</evidence>
<keyword evidence="2" id="KW-1185">Reference proteome</keyword>
<evidence type="ECO:0000313" key="2">
    <source>
        <dbReference type="Proteomes" id="UP001139981"/>
    </source>
</evidence>